<keyword evidence="8" id="KW-1185">Reference proteome</keyword>
<dbReference type="EMBL" id="JBHSNC010000024">
    <property type="protein sequence ID" value="MFC5529423.1"/>
    <property type="molecule type" value="Genomic_DNA"/>
</dbReference>
<evidence type="ECO:0000259" key="6">
    <source>
        <dbReference type="Pfam" id="PF00294"/>
    </source>
</evidence>
<evidence type="ECO:0000313" key="7">
    <source>
        <dbReference type="EMBL" id="MFC5529423.1"/>
    </source>
</evidence>
<dbReference type="RefSeq" id="WP_378111295.1">
    <property type="nucleotide sequence ID" value="NZ_JBHSNC010000024.1"/>
</dbReference>
<evidence type="ECO:0000256" key="5">
    <source>
        <dbReference type="ARBA" id="ARBA00022840"/>
    </source>
</evidence>
<dbReference type="CDD" id="cd01166">
    <property type="entry name" value="KdgK"/>
    <property type="match status" value="1"/>
</dbReference>
<evidence type="ECO:0000256" key="1">
    <source>
        <dbReference type="ARBA" id="ARBA00010688"/>
    </source>
</evidence>
<dbReference type="SUPFAM" id="SSF53613">
    <property type="entry name" value="Ribokinase-like"/>
    <property type="match status" value="1"/>
</dbReference>
<dbReference type="InterPro" id="IPR011611">
    <property type="entry name" value="PfkB_dom"/>
</dbReference>
<dbReference type="InterPro" id="IPR029056">
    <property type="entry name" value="Ribokinase-like"/>
</dbReference>
<evidence type="ECO:0000256" key="2">
    <source>
        <dbReference type="ARBA" id="ARBA00022679"/>
    </source>
</evidence>
<dbReference type="Gene3D" id="3.40.1620.20">
    <property type="match status" value="1"/>
</dbReference>
<comment type="similarity">
    <text evidence="1">Belongs to the carbohydrate kinase PfkB family.</text>
</comment>
<protein>
    <submittedName>
        <fullName evidence="7">Carbohydrate kinase family protein</fullName>
        <ecNumber evidence="7">2.7.1.-</ecNumber>
    </submittedName>
</protein>
<evidence type="ECO:0000256" key="3">
    <source>
        <dbReference type="ARBA" id="ARBA00022741"/>
    </source>
</evidence>
<dbReference type="GO" id="GO:0016301">
    <property type="term" value="F:kinase activity"/>
    <property type="evidence" value="ECO:0007669"/>
    <property type="project" value="UniProtKB-KW"/>
</dbReference>
<dbReference type="PRINTS" id="PR00990">
    <property type="entry name" value="RIBOKINASE"/>
</dbReference>
<dbReference type="PANTHER" id="PTHR43085:SF1">
    <property type="entry name" value="PSEUDOURIDINE KINASE-RELATED"/>
    <property type="match status" value="1"/>
</dbReference>
<reference evidence="8" key="1">
    <citation type="journal article" date="2019" name="Int. J. Syst. Evol. Microbiol.">
        <title>The Global Catalogue of Microorganisms (GCM) 10K type strain sequencing project: providing services to taxonomists for standard genome sequencing and annotation.</title>
        <authorList>
            <consortium name="The Broad Institute Genomics Platform"/>
            <consortium name="The Broad Institute Genome Sequencing Center for Infectious Disease"/>
            <person name="Wu L."/>
            <person name="Ma J."/>
        </authorList>
    </citation>
    <scope>NUCLEOTIDE SEQUENCE [LARGE SCALE GENOMIC DNA]</scope>
    <source>
        <strain evidence="8">CGMCC 1.18578</strain>
    </source>
</reference>
<keyword evidence="3" id="KW-0547">Nucleotide-binding</keyword>
<comment type="caution">
    <text evidence="7">The sequence shown here is derived from an EMBL/GenBank/DDBJ whole genome shotgun (WGS) entry which is preliminary data.</text>
</comment>
<dbReference type="PROSITE" id="PS00583">
    <property type="entry name" value="PFKB_KINASES_1"/>
    <property type="match status" value="1"/>
</dbReference>
<accession>A0ABW0QWY8</accession>
<keyword evidence="2 7" id="KW-0808">Transferase</keyword>
<feature type="domain" description="Carbohydrate kinase PfkB" evidence="6">
    <location>
        <begin position="16"/>
        <end position="307"/>
    </location>
</feature>
<evidence type="ECO:0000256" key="4">
    <source>
        <dbReference type="ARBA" id="ARBA00022777"/>
    </source>
</evidence>
<dbReference type="Gene3D" id="3.40.1190.30">
    <property type="match status" value="1"/>
</dbReference>
<keyword evidence="5" id="KW-0067">ATP-binding</keyword>
<dbReference type="PANTHER" id="PTHR43085">
    <property type="entry name" value="HEXOKINASE FAMILY MEMBER"/>
    <property type="match status" value="1"/>
</dbReference>
<name>A0ABW0QWY8_9BACL</name>
<evidence type="ECO:0000313" key="8">
    <source>
        <dbReference type="Proteomes" id="UP001596108"/>
    </source>
</evidence>
<organism evidence="7 8">
    <name type="scientific">Cohnella yongneupensis</name>
    <dbReference type="NCBI Taxonomy" id="425006"/>
    <lineage>
        <taxon>Bacteria</taxon>
        <taxon>Bacillati</taxon>
        <taxon>Bacillota</taxon>
        <taxon>Bacilli</taxon>
        <taxon>Bacillales</taxon>
        <taxon>Paenibacillaceae</taxon>
        <taxon>Cohnella</taxon>
    </lineage>
</organism>
<dbReference type="Pfam" id="PF00294">
    <property type="entry name" value="PfkB"/>
    <property type="match status" value="1"/>
</dbReference>
<keyword evidence="4 7" id="KW-0418">Kinase</keyword>
<dbReference type="InterPro" id="IPR050306">
    <property type="entry name" value="PfkB_Carbo_kinase"/>
</dbReference>
<dbReference type="Proteomes" id="UP001596108">
    <property type="component" value="Unassembled WGS sequence"/>
</dbReference>
<dbReference type="Gene3D" id="6.10.140.490">
    <property type="match status" value="1"/>
</dbReference>
<proteinExistence type="inferred from homology"/>
<dbReference type="InterPro" id="IPR002139">
    <property type="entry name" value="Ribo/fructo_kinase"/>
</dbReference>
<sequence length="318" mass="34720">MLEFNRPLALQDKANDVLTVGELLVDLISETYGEDHEASSYRKYFGGSPANIAMNVRKLGARSQLAAAVGADGLGRFLLGHLQAAGIEPAFVETVQEATSLVVLTKSRSTPVPIFYRRADYRLSYRPALEEIAKQSRFLHFSCWPLSMNPSRTTVERLIELAQAHGVRIGFDPNYHPMLWSEEEDGVEYVKTIIGRSDIVKPSDDDAERLFGKDVPDKQLRKFLDLGAKLVILTLGKDGALASNGAETIRFPTLADEVSDTTGAGDAFWSGFYAALAQGSTLKDAISLGLAVSAYKLKFTGAVVDLPDLSSIRTQYGL</sequence>
<dbReference type="InterPro" id="IPR002173">
    <property type="entry name" value="Carboh/pur_kinase_PfkB_CS"/>
</dbReference>
<dbReference type="EC" id="2.7.1.-" evidence="7"/>
<gene>
    <name evidence="7" type="ORF">ACFPQ4_08170</name>
</gene>